<keyword evidence="1" id="KW-0812">Transmembrane</keyword>
<comment type="caution">
    <text evidence="2">The sequence shown here is derived from an EMBL/GenBank/DDBJ whole genome shotgun (WGS) entry which is preliminary data.</text>
</comment>
<name>A0A438FFH3_VITVI</name>
<accession>A0A438FFH3</accession>
<dbReference type="AlphaFoldDB" id="A0A438FFH3"/>
<sequence>MCTIHTNTTYSVHQTLPHSQSPAESKLNFTNIFNMPSAHTWSIAKDQNLVSIPSEKDNHPSTEYPSPLLSFSPHFPYIFFALSSYGGFSLFNFLLLTIFLWQNEFYMEHAQKLEEVRSVLKEVGEDTLEALLMMIE</sequence>
<protein>
    <submittedName>
        <fullName evidence="2">Uncharacterized protein</fullName>
    </submittedName>
</protein>
<evidence type="ECO:0000313" key="2">
    <source>
        <dbReference type="EMBL" id="RVW58727.1"/>
    </source>
</evidence>
<dbReference type="Proteomes" id="UP000288805">
    <property type="component" value="Unassembled WGS sequence"/>
</dbReference>
<organism evidence="2 3">
    <name type="scientific">Vitis vinifera</name>
    <name type="common">Grape</name>
    <dbReference type="NCBI Taxonomy" id="29760"/>
    <lineage>
        <taxon>Eukaryota</taxon>
        <taxon>Viridiplantae</taxon>
        <taxon>Streptophyta</taxon>
        <taxon>Embryophyta</taxon>
        <taxon>Tracheophyta</taxon>
        <taxon>Spermatophyta</taxon>
        <taxon>Magnoliopsida</taxon>
        <taxon>eudicotyledons</taxon>
        <taxon>Gunneridae</taxon>
        <taxon>Pentapetalae</taxon>
        <taxon>rosids</taxon>
        <taxon>Vitales</taxon>
        <taxon>Vitaceae</taxon>
        <taxon>Viteae</taxon>
        <taxon>Vitis</taxon>
    </lineage>
</organism>
<evidence type="ECO:0000313" key="3">
    <source>
        <dbReference type="Proteomes" id="UP000288805"/>
    </source>
</evidence>
<feature type="transmembrane region" description="Helical" evidence="1">
    <location>
        <begin position="77"/>
        <end position="101"/>
    </location>
</feature>
<proteinExistence type="predicted"/>
<evidence type="ECO:0000256" key="1">
    <source>
        <dbReference type="SAM" id="Phobius"/>
    </source>
</evidence>
<reference evidence="2 3" key="1">
    <citation type="journal article" date="2018" name="PLoS Genet.">
        <title>Population sequencing reveals clonal diversity and ancestral inbreeding in the grapevine cultivar Chardonnay.</title>
        <authorList>
            <person name="Roach M.J."/>
            <person name="Johnson D.L."/>
            <person name="Bohlmann J."/>
            <person name="van Vuuren H.J."/>
            <person name="Jones S.J."/>
            <person name="Pretorius I.S."/>
            <person name="Schmidt S.A."/>
            <person name="Borneman A.R."/>
        </authorList>
    </citation>
    <scope>NUCLEOTIDE SEQUENCE [LARGE SCALE GENOMIC DNA]</scope>
    <source>
        <strain evidence="3">cv. Chardonnay</strain>
        <tissue evidence="2">Leaf</tissue>
    </source>
</reference>
<keyword evidence="1" id="KW-1133">Transmembrane helix</keyword>
<gene>
    <name evidence="2" type="ORF">CK203_102695</name>
</gene>
<keyword evidence="1" id="KW-0472">Membrane</keyword>
<dbReference type="EMBL" id="QGNW01000930">
    <property type="protein sequence ID" value="RVW58727.1"/>
    <property type="molecule type" value="Genomic_DNA"/>
</dbReference>